<comment type="caution">
    <text evidence="2">The sequence shown here is derived from an EMBL/GenBank/DDBJ whole genome shotgun (WGS) entry which is preliminary data.</text>
</comment>
<gene>
    <name evidence="2" type="ORF">MCC93_00920</name>
</gene>
<dbReference type="Proteomes" id="UP000031390">
    <property type="component" value="Unassembled WGS sequence"/>
</dbReference>
<evidence type="ECO:0000256" key="1">
    <source>
        <dbReference type="SAM" id="Phobius"/>
    </source>
</evidence>
<evidence type="ECO:0000313" key="2">
    <source>
        <dbReference type="EMBL" id="KIC13218.1"/>
    </source>
</evidence>
<sequence>MKIFVAGRLNGFQTAFAVCCVCLGAAWFLWRPIQTAFFIFCWVSTQPALLPLIFVGPRPKLLC</sequence>
<feature type="transmembrane region" description="Helical" evidence="1">
    <location>
        <begin position="12"/>
        <end position="30"/>
    </location>
</feature>
<accession>A0A0C1H620</accession>
<keyword evidence="1" id="KW-0472">Membrane</keyword>
<proteinExistence type="predicted"/>
<feature type="transmembrane region" description="Helical" evidence="1">
    <location>
        <begin position="36"/>
        <end position="55"/>
    </location>
</feature>
<organism evidence="2 3">
    <name type="scientific">Morococcus cerebrosus</name>
    <dbReference type="NCBI Taxonomy" id="1056807"/>
    <lineage>
        <taxon>Bacteria</taxon>
        <taxon>Pseudomonadati</taxon>
        <taxon>Pseudomonadota</taxon>
        <taxon>Betaproteobacteria</taxon>
        <taxon>Neisseriales</taxon>
        <taxon>Neisseriaceae</taxon>
        <taxon>Morococcus</taxon>
    </lineage>
</organism>
<evidence type="ECO:0000313" key="3">
    <source>
        <dbReference type="Proteomes" id="UP000031390"/>
    </source>
</evidence>
<name>A0A0C1H620_9NEIS</name>
<keyword evidence="1" id="KW-1133">Transmembrane helix</keyword>
<reference evidence="2 3" key="1">
    <citation type="submission" date="2014-12" db="EMBL/GenBank/DDBJ databases">
        <title>Genome sequence of Morococcus cerebrosus.</title>
        <authorList>
            <person name="Shin S.-K."/>
            <person name="Yi H."/>
        </authorList>
    </citation>
    <scope>NUCLEOTIDE SEQUENCE [LARGE SCALE GENOMIC DNA]</scope>
    <source>
        <strain evidence="2 3">CIP 81.93</strain>
    </source>
</reference>
<dbReference type="AlphaFoldDB" id="A0A0C1H620"/>
<keyword evidence="1" id="KW-0812">Transmembrane</keyword>
<dbReference type="EMBL" id="JUFZ01000003">
    <property type="protein sequence ID" value="KIC13218.1"/>
    <property type="molecule type" value="Genomic_DNA"/>
</dbReference>
<protein>
    <submittedName>
        <fullName evidence="2">Uncharacterized protein</fullName>
    </submittedName>
</protein>